<protein>
    <submittedName>
        <fullName evidence="2">Uncharacterized protein</fullName>
    </submittedName>
</protein>
<keyword evidence="3" id="KW-1185">Reference proteome</keyword>
<evidence type="ECO:0000313" key="3">
    <source>
        <dbReference type="Proteomes" id="UP000006753"/>
    </source>
</evidence>
<feature type="compositionally biased region" description="Low complexity" evidence="1">
    <location>
        <begin position="54"/>
        <end position="67"/>
    </location>
</feature>
<dbReference type="RefSeq" id="XP_007296423.1">
    <property type="nucleotide sequence ID" value="XM_007296361.1"/>
</dbReference>
<dbReference type="OrthoDB" id="3533587at2759"/>
<feature type="region of interest" description="Disordered" evidence="1">
    <location>
        <begin position="94"/>
        <end position="165"/>
    </location>
</feature>
<dbReference type="InParanoid" id="K1WKQ6"/>
<accession>K1WKQ6</accession>
<gene>
    <name evidence="2" type="ORF">MBM_08534</name>
</gene>
<dbReference type="KEGG" id="mbe:MBM_08534"/>
<evidence type="ECO:0000313" key="2">
    <source>
        <dbReference type="EMBL" id="EKD13451.1"/>
    </source>
</evidence>
<dbReference type="HOGENOM" id="CLU_679849_0_0_1"/>
<proteinExistence type="predicted"/>
<dbReference type="GeneID" id="18764469"/>
<reference evidence="2 3" key="1">
    <citation type="journal article" date="2012" name="BMC Genomics">
        <title>Sequencing the genome of Marssonina brunnea reveals fungus-poplar co-evolution.</title>
        <authorList>
            <person name="Zhu S."/>
            <person name="Cao Y.-Z."/>
            <person name="Jiang C."/>
            <person name="Tan B.-Y."/>
            <person name="Wang Z."/>
            <person name="Feng S."/>
            <person name="Zhang L."/>
            <person name="Su X.-H."/>
            <person name="Brejova B."/>
            <person name="Vinar T."/>
            <person name="Xu M."/>
            <person name="Wang M.-X."/>
            <person name="Zhang S.-G."/>
            <person name="Huang M.-R."/>
            <person name="Wu R."/>
            <person name="Zhou Y."/>
        </authorList>
    </citation>
    <scope>NUCLEOTIDE SEQUENCE [LARGE SCALE GENOMIC DNA]</scope>
    <source>
        <strain evidence="2 3">MB_m1</strain>
    </source>
</reference>
<feature type="compositionally biased region" description="Low complexity" evidence="1">
    <location>
        <begin position="99"/>
        <end position="128"/>
    </location>
</feature>
<evidence type="ECO:0000256" key="1">
    <source>
        <dbReference type="SAM" id="MobiDB-lite"/>
    </source>
</evidence>
<dbReference type="Proteomes" id="UP000006753">
    <property type="component" value="Unassembled WGS sequence"/>
</dbReference>
<feature type="region of interest" description="Disordered" evidence="1">
    <location>
        <begin position="51"/>
        <end position="70"/>
    </location>
</feature>
<dbReference type="AlphaFoldDB" id="K1WKQ6"/>
<sequence length="405" mass="44210">MTSRQNNPAAAGLANLSRHFNLARFFEQPSSSEIRPRSRIPVFSRPPVVVIPATPSTLSPKSPSSKTEASILKHVERLRKVKAAQSTYKTSVFKAVSKPAQPRPVSRPASRVPSSSSSSGVSSSSSRSARTEDSINAHIQRVAKARAKSPASARSSPATSRKVTPIQPLLIKKQARATVNLAEVDNDLARLSVAPLAVKASKPEVPVLRSCLRSSTAARSTKPRQVRFVDYGGWNIHGVKAFIPDSAPNSFVSLSDVDLLQPTQSGRQRGPVYDGNYSLAKPGHEIRWPPPTHDGEVFEGYEGYPPQSCRACAMAASKGTPTTRYHANMQSIWCGECLSDPGRRPYFVPALDLDGDDSLDRCPGGKHNHHHQTCQYFTSAYKANVNWLYAHYPERYDQCDAVLAD</sequence>
<feature type="compositionally biased region" description="Low complexity" evidence="1">
    <location>
        <begin position="148"/>
        <end position="162"/>
    </location>
</feature>
<dbReference type="EMBL" id="JH921450">
    <property type="protein sequence ID" value="EKD13451.1"/>
    <property type="molecule type" value="Genomic_DNA"/>
</dbReference>
<organism evidence="2 3">
    <name type="scientific">Marssonina brunnea f. sp. multigermtubi (strain MB_m1)</name>
    <name type="common">Marssonina leaf spot fungus</name>
    <dbReference type="NCBI Taxonomy" id="1072389"/>
    <lineage>
        <taxon>Eukaryota</taxon>
        <taxon>Fungi</taxon>
        <taxon>Dikarya</taxon>
        <taxon>Ascomycota</taxon>
        <taxon>Pezizomycotina</taxon>
        <taxon>Leotiomycetes</taxon>
        <taxon>Helotiales</taxon>
        <taxon>Drepanopezizaceae</taxon>
        <taxon>Drepanopeziza</taxon>
    </lineage>
</organism>
<name>K1WKQ6_MARBU</name>